<protein>
    <submittedName>
        <fullName evidence="1">Uncharacterized protein</fullName>
    </submittedName>
</protein>
<dbReference type="RefSeq" id="WP_001791691.1">
    <property type="nucleotide sequence ID" value="NC_002951.2"/>
</dbReference>
<dbReference type="HOGENOM" id="CLU_3222318_0_0_9"/>
<dbReference type="AlphaFoldDB" id="A0A0H2WYR8"/>
<reference evidence="1 2" key="1">
    <citation type="journal article" date="2005" name="J. Bacteriol.">
        <title>Insights on evolution of virulence and resistance from the complete genome analysis of an early methicillin-resistant Staphylococcus aureus strain and a biofilm-producing methicillin-resistant Staphylococcus epidermidis strain.</title>
        <authorList>
            <person name="Gill S.R."/>
            <person name="Fouts D.E."/>
            <person name="Archer G.L."/>
            <person name="Mongodin E.F."/>
            <person name="Deboy R.T."/>
            <person name="Ravel J."/>
            <person name="Paulsen I.T."/>
            <person name="Kolonay J.F."/>
            <person name="Brinkac L."/>
            <person name="Beanan M."/>
            <person name="Dodson R.J."/>
            <person name="Daugherty S.C."/>
            <person name="Madupu R."/>
            <person name="Angiuoli S.V."/>
            <person name="Durkin A.S."/>
            <person name="Haft D.H."/>
            <person name="Vamathevan J."/>
            <person name="Khouri H."/>
            <person name="Utterback T."/>
            <person name="Lee C."/>
            <person name="Dimitrov G."/>
            <person name="Jiang L."/>
            <person name="Qin H."/>
            <person name="Weidman J."/>
            <person name="Tran K."/>
            <person name="Kang K."/>
            <person name="Hance I.R."/>
            <person name="Nelson K.E."/>
            <person name="Fraser C.M."/>
        </authorList>
    </citation>
    <scope>NUCLEOTIDE SEQUENCE [LARGE SCALE GENOMIC DNA]</scope>
    <source>
        <strain evidence="1 2">COL</strain>
    </source>
</reference>
<gene>
    <name evidence="1" type="ordered locus">SACOL0471</name>
</gene>
<organism evidence="1 2">
    <name type="scientific">Staphylococcus aureus (strain COL)</name>
    <dbReference type="NCBI Taxonomy" id="93062"/>
    <lineage>
        <taxon>Bacteria</taxon>
        <taxon>Bacillati</taxon>
        <taxon>Bacillota</taxon>
        <taxon>Bacilli</taxon>
        <taxon>Bacillales</taxon>
        <taxon>Staphylococcaceae</taxon>
        <taxon>Staphylococcus</taxon>
    </lineage>
</organism>
<proteinExistence type="predicted"/>
<name>A0A0H2WYR8_STAAC</name>
<sequence length="45" mass="5282">MFVKVAFLCLKSDETSNVPSVESHQNHFYLTNIMDFLIYLTMIQI</sequence>
<dbReference type="Proteomes" id="UP000000530">
    <property type="component" value="Chromosome"/>
</dbReference>
<evidence type="ECO:0000313" key="1">
    <source>
        <dbReference type="EMBL" id="AAW37592.1"/>
    </source>
</evidence>
<accession>A0A0H2WYR8</accession>
<dbReference type="EMBL" id="CP000046">
    <property type="protein sequence ID" value="AAW37592.1"/>
    <property type="molecule type" value="Genomic_DNA"/>
</dbReference>
<evidence type="ECO:0000313" key="2">
    <source>
        <dbReference type="Proteomes" id="UP000000530"/>
    </source>
</evidence>
<dbReference type="KEGG" id="sac:SACOL0471"/>